<organism evidence="1 2">
    <name type="scientific">Penicillium nordicum</name>
    <dbReference type="NCBI Taxonomy" id="229535"/>
    <lineage>
        <taxon>Eukaryota</taxon>
        <taxon>Fungi</taxon>
        <taxon>Dikarya</taxon>
        <taxon>Ascomycota</taxon>
        <taxon>Pezizomycotina</taxon>
        <taxon>Eurotiomycetes</taxon>
        <taxon>Eurotiomycetidae</taxon>
        <taxon>Eurotiales</taxon>
        <taxon>Aspergillaceae</taxon>
        <taxon>Penicillium</taxon>
    </lineage>
</organism>
<sequence>MPITVFLAVSLNAPWGKKELDSFDGRAGRVIMFNGDHDEVVYMLYSKATRVLGCKALRSTEYMFNNPGIASLASDRPRK</sequence>
<dbReference type="Proteomes" id="UP000037696">
    <property type="component" value="Unassembled WGS sequence"/>
</dbReference>
<evidence type="ECO:0000313" key="2">
    <source>
        <dbReference type="Proteomes" id="UP000037696"/>
    </source>
</evidence>
<protein>
    <submittedName>
        <fullName evidence="1">Uncharacterized protein</fullName>
    </submittedName>
</protein>
<keyword evidence="2" id="KW-1185">Reference proteome</keyword>
<dbReference type="AlphaFoldDB" id="A0A0M8PJG9"/>
<dbReference type="EMBL" id="LHQQ01000001">
    <property type="protein sequence ID" value="KOS48940.1"/>
    <property type="molecule type" value="Genomic_DNA"/>
</dbReference>
<name>A0A0M8PJG9_9EURO</name>
<comment type="caution">
    <text evidence="1">The sequence shown here is derived from an EMBL/GenBank/DDBJ whole genome shotgun (WGS) entry which is preliminary data.</text>
</comment>
<accession>A0A0M8PJG9</accession>
<proteinExistence type="predicted"/>
<evidence type="ECO:0000313" key="1">
    <source>
        <dbReference type="EMBL" id="KOS48940.1"/>
    </source>
</evidence>
<reference evidence="1 2" key="1">
    <citation type="submission" date="2015-08" db="EMBL/GenBank/DDBJ databases">
        <title>Genome sequencing of Penicillium nordicum.</title>
        <authorList>
            <person name="Nguyen H.D."/>
            <person name="Seifert K.A."/>
        </authorList>
    </citation>
    <scope>NUCLEOTIDE SEQUENCE [LARGE SCALE GENOMIC DNA]</scope>
    <source>
        <strain evidence="1 2">DAOMC 185683</strain>
    </source>
</reference>
<gene>
    <name evidence="1" type="ORF">ACN38_g123</name>
</gene>